<dbReference type="Gene3D" id="3.30.420.40">
    <property type="match status" value="3"/>
</dbReference>
<dbReference type="Proteomes" id="UP000308705">
    <property type="component" value="Unassembled WGS sequence"/>
</dbReference>
<keyword evidence="3" id="KW-0067">ATP-binding</keyword>
<dbReference type="PANTHER" id="PTHR42749">
    <property type="entry name" value="CELL SHAPE-DETERMINING PROTEIN MREB"/>
    <property type="match status" value="1"/>
</dbReference>
<dbReference type="EMBL" id="SZQA01000045">
    <property type="protein sequence ID" value="TKK81280.1"/>
    <property type="molecule type" value="Genomic_DNA"/>
</dbReference>
<dbReference type="AlphaFoldDB" id="A0A4U3LZ81"/>
<evidence type="ECO:0000256" key="1">
    <source>
        <dbReference type="ARBA" id="ARBA00007381"/>
    </source>
</evidence>
<reference evidence="7 8" key="1">
    <citation type="submission" date="2019-04" db="EMBL/GenBank/DDBJ databases">
        <title>Herbidospora sp. NEAU-GS14.nov., a novel actinomycete isolated from soil.</title>
        <authorList>
            <person name="Han L."/>
        </authorList>
    </citation>
    <scope>NUCLEOTIDE SEQUENCE [LARGE SCALE GENOMIC DNA]</scope>
    <source>
        <strain evidence="7 8">NEAU-GS14</strain>
    </source>
</reference>
<dbReference type="GO" id="GO:0009381">
    <property type="term" value="F:excinuclease ABC activity"/>
    <property type="evidence" value="ECO:0007669"/>
    <property type="project" value="InterPro"/>
</dbReference>
<name>A0A4U3LZ81_9ACTN</name>
<proteinExistence type="inferred from homology"/>
<dbReference type="PROSITE" id="PS01036">
    <property type="entry name" value="HSP70_3"/>
    <property type="match status" value="1"/>
</dbReference>
<dbReference type="PANTHER" id="PTHR42749:SF1">
    <property type="entry name" value="CELL SHAPE-DETERMINING PROTEIN MREB"/>
    <property type="match status" value="1"/>
</dbReference>
<keyword evidence="8" id="KW-1185">Reference proteome</keyword>
<dbReference type="RefSeq" id="WP_137251062.1">
    <property type="nucleotide sequence ID" value="NZ_SZQA01000045.1"/>
</dbReference>
<keyword evidence="5" id="KW-0143">Chaperone</keyword>
<dbReference type="GO" id="GO:0005524">
    <property type="term" value="F:ATP binding"/>
    <property type="evidence" value="ECO:0007669"/>
    <property type="project" value="UniProtKB-KW"/>
</dbReference>
<keyword evidence="2" id="KW-0547">Nucleotide-binding</keyword>
<protein>
    <recommendedName>
        <fullName evidence="6">UvrC family homology region profile domain-containing protein</fullName>
    </recommendedName>
</protein>
<dbReference type="Pfam" id="PF00012">
    <property type="entry name" value="HSP70"/>
    <property type="match status" value="1"/>
</dbReference>
<evidence type="ECO:0000256" key="5">
    <source>
        <dbReference type="ARBA" id="ARBA00023186"/>
    </source>
</evidence>
<feature type="domain" description="UvrC family homology region profile" evidence="6">
    <location>
        <begin position="641"/>
        <end position="684"/>
    </location>
</feature>
<keyword evidence="4" id="KW-0346">Stress response</keyword>
<comment type="caution">
    <text evidence="7">The sequence shown here is derived from an EMBL/GenBank/DDBJ whole genome shotgun (WGS) entry which is preliminary data.</text>
</comment>
<dbReference type="SUPFAM" id="SSF53067">
    <property type="entry name" value="Actin-like ATPase domain"/>
    <property type="match status" value="1"/>
</dbReference>
<evidence type="ECO:0000313" key="8">
    <source>
        <dbReference type="Proteomes" id="UP000308705"/>
    </source>
</evidence>
<dbReference type="OrthoDB" id="9760742at2"/>
<dbReference type="InterPro" id="IPR043129">
    <property type="entry name" value="ATPase_NBD"/>
</dbReference>
<evidence type="ECO:0000313" key="7">
    <source>
        <dbReference type="EMBL" id="TKK81280.1"/>
    </source>
</evidence>
<dbReference type="InterPro" id="IPR018181">
    <property type="entry name" value="Heat_shock_70_CS"/>
</dbReference>
<organism evidence="7 8">
    <name type="scientific">Herbidospora galbida</name>
    <dbReference type="NCBI Taxonomy" id="2575442"/>
    <lineage>
        <taxon>Bacteria</taxon>
        <taxon>Bacillati</taxon>
        <taxon>Actinomycetota</taxon>
        <taxon>Actinomycetes</taxon>
        <taxon>Streptosporangiales</taxon>
        <taxon>Streptosporangiaceae</taxon>
        <taxon>Herbidospora</taxon>
    </lineage>
</organism>
<comment type="similarity">
    <text evidence="1">Belongs to the heat shock protein 70 family.</text>
</comment>
<evidence type="ECO:0000256" key="4">
    <source>
        <dbReference type="ARBA" id="ARBA00023016"/>
    </source>
</evidence>
<dbReference type="Gene3D" id="3.90.640.10">
    <property type="entry name" value="Actin, Chain A, domain 4"/>
    <property type="match status" value="2"/>
</dbReference>
<sequence length="1041" mass="113630">MELYLAGPDGGRVTDVRVPGPLPLPIVVPERDAVIRAITVEPAGALATRWTPQVPPGGLSVRGGSSWRLLGPVSAEPSDAPAEPVVFTWTITYEYEGGNRRMAESRVTVSSESSPDLDGNSGWIALDYGTSTTSITLFDQRRQHALIGFPPSQREVLRRELTLRFDGHPGFGLDGQSWQRFLAATGSTLATAGGTADPLQAARAVLDNDTSTSGAGLYRLLLTMERQAAQVRQPIVSQALQGLYRAAFDVPPIREQRMIRIPLHAGEETIDSEIAVHGLDPLTVSMAADGHRSGGSAEPLAPEVRSQRSLKQFIGSSRSLPGLPAGHPVTPDDVIAAAWSGLLTEKVAKYCQEHPDEVSTKPITHAVVTYPTVSPPRTRQDVERLAHRIGMRQVVTAYDEATAAAMFYLMRDFAGDQAVGIEAFRAHTRRVGDKQWHRNILVVDIGGGTTDIALLGITLLDQTVYGTGRDERVQGRYYALRPAVLAKAGRAQLGGDRITLGVFKHLKALLADAVLIRSPRLVREEYPGYLTGGVYVPGSLLAPAADSDAEQRRADLIEKVVPTRWASAAGDRHAAEERFRRLWSQADLAKRQQSTQEGDYVVRRVPELLQLEGRARDITEPAEVVVKQEEINRIIEEVVRDAFAIALSVVKRRLGRDKRGVPDVLDKVIISGGTSALPQVRRVLLETFAQAGDHVNWNPLDVVYDPVFAKTGTSIGACWAEHVRQKGYASASHATQRVRRGLTELYIDVDNLFHALPNTLVFDATGGQLFPIFQVGERFDRIQVDGDIEGRRRYGDWIPVPQNMAIYRQPFAVEEERSLWSHLSMHDLLKGRVPAEQQAAWYRQVQVTFEVNERELVTAHFCHQSGPVYAPRFGSAPATRGLVAKDEAGRFVLQRDIVVNPYTAGGLASAPQPIFAAGTVLTERLLTDNGRHAAGLIGRPLPKDVPGDGLWTFYTPEPGRPDALTQIGESVRAPKAGLLGADMVPVLDSEGRLTVEPGYVRFREARSPADVVADPGSVFSVAMIPGDPDVDEKLNPFTGSH</sequence>
<evidence type="ECO:0000256" key="2">
    <source>
        <dbReference type="ARBA" id="ARBA00022741"/>
    </source>
</evidence>
<evidence type="ECO:0000259" key="6">
    <source>
        <dbReference type="PROSITE" id="PS50165"/>
    </source>
</evidence>
<gene>
    <name evidence="7" type="ORF">FDA94_33435</name>
</gene>
<accession>A0A4U3LZ81</accession>
<dbReference type="InterPro" id="IPR001162">
    <property type="entry name" value="UvrC_RNase_H_dom"/>
</dbReference>
<dbReference type="GO" id="GO:0140662">
    <property type="term" value="F:ATP-dependent protein folding chaperone"/>
    <property type="evidence" value="ECO:0007669"/>
    <property type="project" value="InterPro"/>
</dbReference>
<dbReference type="PROSITE" id="PS50165">
    <property type="entry name" value="UVRC"/>
    <property type="match status" value="1"/>
</dbReference>
<dbReference type="InterPro" id="IPR013126">
    <property type="entry name" value="Hsp_70_fam"/>
</dbReference>
<evidence type="ECO:0000256" key="3">
    <source>
        <dbReference type="ARBA" id="ARBA00022840"/>
    </source>
</evidence>